<keyword evidence="4 7" id="KW-1133">Transmembrane helix</keyword>
<dbReference type="GO" id="GO:0005886">
    <property type="term" value="C:plasma membrane"/>
    <property type="evidence" value="ECO:0007669"/>
    <property type="project" value="UniProtKB-SubCell"/>
</dbReference>
<dbReference type="InterPro" id="IPR022837">
    <property type="entry name" value="MsrQ-like"/>
</dbReference>
<dbReference type="AlphaFoldDB" id="A0AAU7JFV9"/>
<dbReference type="GO" id="GO:0020037">
    <property type="term" value="F:heme binding"/>
    <property type="evidence" value="ECO:0007669"/>
    <property type="project" value="UniProtKB-UniRule"/>
</dbReference>
<keyword evidence="7" id="KW-0249">Electron transport</keyword>
<dbReference type="InterPro" id="IPR013130">
    <property type="entry name" value="Fe3_Rdtase_TM_dom"/>
</dbReference>
<dbReference type="GO" id="GO:0016679">
    <property type="term" value="F:oxidoreductase activity, acting on diphenols and related substances as donors"/>
    <property type="evidence" value="ECO:0007669"/>
    <property type="project" value="TreeGrafter"/>
</dbReference>
<dbReference type="EMBL" id="CP157484">
    <property type="protein sequence ID" value="XBO39020.1"/>
    <property type="molecule type" value="Genomic_DNA"/>
</dbReference>
<reference evidence="9" key="1">
    <citation type="submission" date="2024-05" db="EMBL/GenBank/DDBJ databases">
        <authorList>
            <person name="Kim S."/>
            <person name="Heo J."/>
            <person name="Choi H."/>
            <person name="Choi Y."/>
            <person name="Kwon S.-W."/>
            <person name="Kim Y."/>
        </authorList>
    </citation>
    <scope>NUCLEOTIDE SEQUENCE</scope>
    <source>
        <strain evidence="9">KACC 23698</strain>
    </source>
</reference>
<sequence length="231" mass="25953">MTVTEKPPSRAAAPARAAPPASARRRDWVRIAKPVVFLAALIPALRLVYGVFVDPEMLGANPAETIEHATGDWCLHFLLITLAVTPLRRLSGWNWPIKFRRMLGLFAFFYGFVHLFAYVGFDMVFEAGAIAKDILKRPFVTVGFAALVLMTPLAVTSTKGWVRRLGGPRWARLHQAIYAIAILGVVHYWWLVKRDITWPVIYAVLLAALLGWRVWARMRPSKPRRRAAAAA</sequence>
<dbReference type="GO" id="GO:0030091">
    <property type="term" value="P:protein repair"/>
    <property type="evidence" value="ECO:0007669"/>
    <property type="project" value="UniProtKB-UniRule"/>
</dbReference>
<evidence type="ECO:0000256" key="2">
    <source>
        <dbReference type="ARBA" id="ARBA00022448"/>
    </source>
</evidence>
<keyword evidence="7" id="KW-0288">FMN</keyword>
<keyword evidence="7" id="KW-0479">Metal-binding</keyword>
<dbReference type="PANTHER" id="PTHR36964">
    <property type="entry name" value="PROTEIN-METHIONINE-SULFOXIDE REDUCTASE HEME-BINDING SUBUNIT MSRQ"/>
    <property type="match status" value="1"/>
</dbReference>
<accession>A0AAU7JFV9</accession>
<dbReference type="HAMAP" id="MF_01207">
    <property type="entry name" value="MsrQ"/>
    <property type="match status" value="1"/>
</dbReference>
<feature type="transmembrane region" description="Helical" evidence="7">
    <location>
        <begin position="102"/>
        <end position="119"/>
    </location>
</feature>
<name>A0AAU7JFV9_9HYPH</name>
<evidence type="ECO:0000256" key="7">
    <source>
        <dbReference type="HAMAP-Rule" id="MF_01207"/>
    </source>
</evidence>
<keyword evidence="3 7" id="KW-0812">Transmembrane</keyword>
<keyword evidence="7" id="KW-0285">Flavoprotein</keyword>
<comment type="cofactor">
    <cofactor evidence="7">
        <name>FMN</name>
        <dbReference type="ChEBI" id="CHEBI:58210"/>
    </cofactor>
    <text evidence="7">Binds 1 FMN per subunit.</text>
</comment>
<evidence type="ECO:0000256" key="3">
    <source>
        <dbReference type="ARBA" id="ARBA00022692"/>
    </source>
</evidence>
<evidence type="ECO:0000259" key="8">
    <source>
        <dbReference type="Pfam" id="PF01794"/>
    </source>
</evidence>
<dbReference type="Pfam" id="PF01794">
    <property type="entry name" value="Ferric_reduct"/>
    <property type="match status" value="1"/>
</dbReference>
<comment type="subunit">
    <text evidence="7">Heterodimer of a catalytic subunit (MsrP) and a heme-binding subunit (MsrQ).</text>
</comment>
<dbReference type="GO" id="GO:0046872">
    <property type="term" value="F:metal ion binding"/>
    <property type="evidence" value="ECO:0007669"/>
    <property type="project" value="UniProtKB-KW"/>
</dbReference>
<feature type="transmembrane region" description="Helical" evidence="7">
    <location>
        <begin position="73"/>
        <end position="90"/>
    </location>
</feature>
<comment type="cofactor">
    <cofactor evidence="7">
        <name>heme b</name>
        <dbReference type="ChEBI" id="CHEBI:60344"/>
    </cofactor>
    <text evidence="7">Binds 1 heme b (iron(II)-protoporphyrin IX) group per subunit.</text>
</comment>
<comment type="subcellular location">
    <subcellularLocation>
        <location evidence="7">Cell membrane</location>
        <topology evidence="7">Multi-pass membrane protein</topology>
    </subcellularLocation>
    <subcellularLocation>
        <location evidence="1">Membrane</location>
        <topology evidence="1">Multi-pass membrane protein</topology>
    </subcellularLocation>
</comment>
<dbReference type="GO" id="GO:0010181">
    <property type="term" value="F:FMN binding"/>
    <property type="evidence" value="ECO:0007669"/>
    <property type="project" value="UniProtKB-UniRule"/>
</dbReference>
<feature type="transmembrane region" description="Helical" evidence="7">
    <location>
        <begin position="170"/>
        <end position="190"/>
    </location>
</feature>
<evidence type="ECO:0000313" key="9">
    <source>
        <dbReference type="EMBL" id="XBO39020.1"/>
    </source>
</evidence>
<protein>
    <recommendedName>
        <fullName evidence="7">Protein-methionine-sulfoxide reductase heme-binding subunit MsrQ</fullName>
    </recommendedName>
    <alternativeName>
        <fullName evidence="7">Flavocytochrome MsrQ</fullName>
    </alternativeName>
</protein>
<dbReference type="GO" id="GO:0009055">
    <property type="term" value="F:electron transfer activity"/>
    <property type="evidence" value="ECO:0007669"/>
    <property type="project" value="UniProtKB-UniRule"/>
</dbReference>
<organism evidence="9">
    <name type="scientific">Alsobacter sp. KACC 23698</name>
    <dbReference type="NCBI Taxonomy" id="3149229"/>
    <lineage>
        <taxon>Bacteria</taxon>
        <taxon>Pseudomonadati</taxon>
        <taxon>Pseudomonadota</taxon>
        <taxon>Alphaproteobacteria</taxon>
        <taxon>Hyphomicrobiales</taxon>
        <taxon>Alsobacteraceae</taxon>
        <taxon>Alsobacter</taxon>
    </lineage>
</organism>
<gene>
    <name evidence="7" type="primary">msrQ</name>
    <name evidence="9" type="ORF">ABEG18_25630</name>
</gene>
<proteinExistence type="inferred from homology"/>
<dbReference type="RefSeq" id="WP_406855858.1">
    <property type="nucleotide sequence ID" value="NZ_CP157484.1"/>
</dbReference>
<evidence type="ECO:0000256" key="1">
    <source>
        <dbReference type="ARBA" id="ARBA00004141"/>
    </source>
</evidence>
<feature type="domain" description="Ferric oxidoreductase" evidence="8">
    <location>
        <begin position="75"/>
        <end position="185"/>
    </location>
</feature>
<comment type="similarity">
    <text evidence="7">Belongs to the MsrQ family.</text>
</comment>
<feature type="transmembrane region" description="Helical" evidence="7">
    <location>
        <begin position="34"/>
        <end position="53"/>
    </location>
</feature>
<evidence type="ECO:0000256" key="6">
    <source>
        <dbReference type="ARBA" id="ARBA00023136"/>
    </source>
</evidence>
<keyword evidence="2 7" id="KW-0813">Transport</keyword>
<evidence type="ECO:0000256" key="5">
    <source>
        <dbReference type="ARBA" id="ARBA00023004"/>
    </source>
</evidence>
<keyword evidence="7" id="KW-1003">Cell membrane</keyword>
<comment type="function">
    <text evidence="7">Part of the MsrPQ system that repairs oxidized periplasmic proteins containing methionine sulfoxide residues (Met-O), using respiratory chain electrons. Thus protects these proteins from oxidative-stress damage caused by reactive species of oxygen and chlorine generated by the host defense mechanisms. MsrPQ is essential for the maintenance of envelope integrity under bleach stress, rescuing a wide series of structurally unrelated periplasmic proteins from methionine oxidation. MsrQ provides electrons for reduction to the reductase catalytic subunit MsrP, using the quinone pool of the respiratory chain.</text>
</comment>
<feature type="transmembrane region" description="Helical" evidence="7">
    <location>
        <begin position="196"/>
        <end position="216"/>
    </location>
</feature>
<dbReference type="PANTHER" id="PTHR36964:SF1">
    <property type="entry name" value="PROTEIN-METHIONINE-SULFOXIDE REDUCTASE HEME-BINDING SUBUNIT MSRQ"/>
    <property type="match status" value="1"/>
</dbReference>
<evidence type="ECO:0000256" key="4">
    <source>
        <dbReference type="ARBA" id="ARBA00022989"/>
    </source>
</evidence>
<feature type="transmembrane region" description="Helical" evidence="7">
    <location>
        <begin position="139"/>
        <end position="158"/>
    </location>
</feature>
<keyword evidence="6 7" id="KW-0472">Membrane</keyword>
<keyword evidence="5 7" id="KW-0408">Iron</keyword>
<keyword evidence="7" id="KW-0349">Heme</keyword>